<keyword evidence="4" id="KW-0233">DNA recombination</keyword>
<gene>
    <name evidence="6" type="ORF">UFOPK4112_01822</name>
</gene>
<dbReference type="PANTHER" id="PTHR30461:SF2">
    <property type="entry name" value="SERINE RECOMBINASE PINE-RELATED"/>
    <property type="match status" value="1"/>
</dbReference>
<dbReference type="InterPro" id="IPR036162">
    <property type="entry name" value="Resolvase-like_N_sf"/>
</dbReference>
<dbReference type="Pfam" id="PF02796">
    <property type="entry name" value="HTH_7"/>
    <property type="match status" value="1"/>
</dbReference>
<comment type="similarity">
    <text evidence="1">Belongs to the site-specific recombinase resolvase family.</text>
</comment>
<keyword evidence="3" id="KW-0238">DNA-binding</keyword>
<evidence type="ECO:0000256" key="1">
    <source>
        <dbReference type="ARBA" id="ARBA00009913"/>
    </source>
</evidence>
<dbReference type="PROSITE" id="PS00397">
    <property type="entry name" value="RECOMBINASES_1"/>
    <property type="match status" value="1"/>
</dbReference>
<dbReference type="InterPro" id="IPR050639">
    <property type="entry name" value="SSR_resolvase"/>
</dbReference>
<dbReference type="GO" id="GO:0003677">
    <property type="term" value="F:DNA binding"/>
    <property type="evidence" value="ECO:0007669"/>
    <property type="project" value="UniProtKB-KW"/>
</dbReference>
<organism evidence="6">
    <name type="scientific">freshwater metagenome</name>
    <dbReference type="NCBI Taxonomy" id="449393"/>
    <lineage>
        <taxon>unclassified sequences</taxon>
        <taxon>metagenomes</taxon>
        <taxon>ecological metagenomes</taxon>
    </lineage>
</organism>
<evidence type="ECO:0000259" key="5">
    <source>
        <dbReference type="PROSITE" id="PS51736"/>
    </source>
</evidence>
<reference evidence="6" key="1">
    <citation type="submission" date="2020-05" db="EMBL/GenBank/DDBJ databases">
        <authorList>
            <person name="Chiriac C."/>
            <person name="Salcher M."/>
            <person name="Ghai R."/>
            <person name="Kavagutti S V."/>
        </authorList>
    </citation>
    <scope>NUCLEOTIDE SEQUENCE</scope>
</reference>
<dbReference type="PANTHER" id="PTHR30461">
    <property type="entry name" value="DNA-INVERTASE FROM LAMBDOID PROPHAGE"/>
    <property type="match status" value="1"/>
</dbReference>
<dbReference type="Gene3D" id="1.10.10.60">
    <property type="entry name" value="Homeodomain-like"/>
    <property type="match status" value="1"/>
</dbReference>
<dbReference type="FunFam" id="3.40.50.1390:FF:000001">
    <property type="entry name" value="DNA recombinase"/>
    <property type="match status" value="1"/>
</dbReference>
<evidence type="ECO:0000256" key="2">
    <source>
        <dbReference type="ARBA" id="ARBA00022908"/>
    </source>
</evidence>
<dbReference type="GO" id="GO:0015074">
    <property type="term" value="P:DNA integration"/>
    <property type="evidence" value="ECO:0007669"/>
    <property type="project" value="UniProtKB-KW"/>
</dbReference>
<dbReference type="InterPro" id="IPR009057">
    <property type="entry name" value="Homeodomain-like_sf"/>
</dbReference>
<protein>
    <submittedName>
        <fullName evidence="6">Unannotated protein</fullName>
    </submittedName>
</protein>
<dbReference type="CDD" id="cd00569">
    <property type="entry name" value="HTH_Hin_like"/>
    <property type="match status" value="1"/>
</dbReference>
<sequence length="184" mass="20849">MKIGYARVSTNEQDTQLQIDALNAVGCDRIYQEKQSGAKKDRPELQQCLKSLREDDVLIVWKLDRLGRSLQHLIDVVSDLEDRKIGFQSLTENIDTTSPTGKLIFHIFGSLAEFERGLIRERVKAGLEAAKKRGKKFGRPDALDDKAKEMAFAMFNGGAPKIDIARHFNVTRQTIYTLLKDIEV</sequence>
<dbReference type="Gene3D" id="3.40.50.1390">
    <property type="entry name" value="Resolvase, N-terminal catalytic domain"/>
    <property type="match status" value="1"/>
</dbReference>
<dbReference type="InterPro" id="IPR006118">
    <property type="entry name" value="Recombinase_CS"/>
</dbReference>
<evidence type="ECO:0000256" key="3">
    <source>
        <dbReference type="ARBA" id="ARBA00023125"/>
    </source>
</evidence>
<dbReference type="Pfam" id="PF00239">
    <property type="entry name" value="Resolvase"/>
    <property type="match status" value="1"/>
</dbReference>
<dbReference type="InterPro" id="IPR006120">
    <property type="entry name" value="Resolvase_HTH_dom"/>
</dbReference>
<proteinExistence type="inferred from homology"/>
<dbReference type="CDD" id="cd03768">
    <property type="entry name" value="SR_ResInv"/>
    <property type="match status" value="1"/>
</dbReference>
<evidence type="ECO:0000313" key="6">
    <source>
        <dbReference type="EMBL" id="CAB5032394.1"/>
    </source>
</evidence>
<dbReference type="EMBL" id="CAFBPM010000032">
    <property type="protein sequence ID" value="CAB5032394.1"/>
    <property type="molecule type" value="Genomic_DNA"/>
</dbReference>
<keyword evidence="2" id="KW-0229">DNA integration</keyword>
<dbReference type="SUPFAM" id="SSF53041">
    <property type="entry name" value="Resolvase-like"/>
    <property type="match status" value="1"/>
</dbReference>
<dbReference type="PROSITE" id="PS51736">
    <property type="entry name" value="RECOMBINASES_3"/>
    <property type="match status" value="1"/>
</dbReference>
<dbReference type="SMART" id="SM00857">
    <property type="entry name" value="Resolvase"/>
    <property type="match status" value="1"/>
</dbReference>
<feature type="domain" description="Resolvase/invertase-type recombinase catalytic" evidence="5">
    <location>
        <begin position="1"/>
        <end position="134"/>
    </location>
</feature>
<accession>A0A6J7RU66</accession>
<evidence type="ECO:0000256" key="4">
    <source>
        <dbReference type="ARBA" id="ARBA00023172"/>
    </source>
</evidence>
<dbReference type="AlphaFoldDB" id="A0A6J7RU66"/>
<name>A0A6J7RU66_9ZZZZ</name>
<dbReference type="InterPro" id="IPR006119">
    <property type="entry name" value="Resolv_N"/>
</dbReference>
<dbReference type="SUPFAM" id="SSF46689">
    <property type="entry name" value="Homeodomain-like"/>
    <property type="match status" value="1"/>
</dbReference>
<dbReference type="GO" id="GO:0000150">
    <property type="term" value="F:DNA strand exchange activity"/>
    <property type="evidence" value="ECO:0007669"/>
    <property type="project" value="InterPro"/>
</dbReference>